<feature type="domain" description="Peptidase M48" evidence="13">
    <location>
        <begin position="43"/>
        <end position="259"/>
    </location>
</feature>
<evidence type="ECO:0000256" key="9">
    <source>
        <dbReference type="ARBA" id="ARBA00022989"/>
    </source>
</evidence>
<evidence type="ECO:0000256" key="12">
    <source>
        <dbReference type="HAMAP-Rule" id="MF_00188"/>
    </source>
</evidence>
<evidence type="ECO:0000256" key="3">
    <source>
        <dbReference type="ARBA" id="ARBA00022475"/>
    </source>
</evidence>
<comment type="subcellular location">
    <subcellularLocation>
        <location evidence="1 12">Cell membrane</location>
        <topology evidence="1 12">Multi-pass membrane protein</topology>
    </subcellularLocation>
</comment>
<evidence type="ECO:0000256" key="8">
    <source>
        <dbReference type="ARBA" id="ARBA00022833"/>
    </source>
</evidence>
<sequence>MIGGQGGLAVALVFALVMNGVSYWFSDKIVLASTGAQEVLPGQAPELHGMVADLARRAGLPAPRVYVIPESAPNAFATGRNPQNAVVAFTEGILHTLSREELEGVAAHELAHIRNRDILISTVAATLAGAVMYIAHMAQFAAFFGGGRRDSEGNGGGGALGLILAAIVAPIAAMLLQMAVSRSREYHADATAAQITREPRALASALQRLHEAARQMPMAAASEATAHMFIVNPLTGGGLASLFSTHPPAEERIRRLLEMARI</sequence>
<name>A0A932HVC3_UNCTE</name>
<protein>
    <recommendedName>
        <fullName evidence="12">Protease HtpX homolog</fullName>
        <ecNumber evidence="12">3.4.24.-</ecNumber>
    </recommendedName>
</protein>
<comment type="caution">
    <text evidence="14">The sequence shown here is derived from an EMBL/GenBank/DDBJ whole genome shotgun (WGS) entry which is preliminary data.</text>
</comment>
<feature type="binding site" evidence="12">
    <location>
        <position position="185"/>
    </location>
    <ligand>
        <name>Zn(2+)</name>
        <dbReference type="ChEBI" id="CHEBI:29105"/>
        <note>catalytic</note>
    </ligand>
</feature>
<dbReference type="PANTHER" id="PTHR43221:SF1">
    <property type="entry name" value="PROTEASE HTPX"/>
    <property type="match status" value="1"/>
</dbReference>
<keyword evidence="8 12" id="KW-0862">Zinc</keyword>
<keyword evidence="6 12" id="KW-0479">Metal-binding</keyword>
<feature type="transmembrane region" description="Helical" evidence="12">
    <location>
        <begin position="6"/>
        <end position="25"/>
    </location>
</feature>
<dbReference type="InterPro" id="IPR001915">
    <property type="entry name" value="Peptidase_M48"/>
</dbReference>
<comment type="cofactor">
    <cofactor evidence="12">
        <name>Zn(2+)</name>
        <dbReference type="ChEBI" id="CHEBI:29105"/>
    </cofactor>
    <text evidence="12">Binds 1 zinc ion per subunit.</text>
</comment>
<gene>
    <name evidence="12" type="primary">htpX</name>
    <name evidence="14" type="ORF">HYZ11_01990</name>
</gene>
<dbReference type="GO" id="GO:0004222">
    <property type="term" value="F:metalloendopeptidase activity"/>
    <property type="evidence" value="ECO:0007669"/>
    <property type="project" value="UniProtKB-UniRule"/>
</dbReference>
<dbReference type="Pfam" id="PF01435">
    <property type="entry name" value="Peptidase_M48"/>
    <property type="match status" value="1"/>
</dbReference>
<feature type="active site" evidence="12">
    <location>
        <position position="109"/>
    </location>
</feature>
<dbReference type="HAMAP" id="MF_00188">
    <property type="entry name" value="Pept_M48_protease_HtpX"/>
    <property type="match status" value="1"/>
</dbReference>
<evidence type="ECO:0000256" key="6">
    <source>
        <dbReference type="ARBA" id="ARBA00022723"/>
    </source>
</evidence>
<dbReference type="InterPro" id="IPR022919">
    <property type="entry name" value="Pept_M48_protease_HtpX"/>
</dbReference>
<dbReference type="Gene3D" id="3.30.2010.10">
    <property type="entry name" value="Metalloproteases ('zincins'), catalytic domain"/>
    <property type="match status" value="1"/>
</dbReference>
<evidence type="ECO:0000256" key="2">
    <source>
        <dbReference type="ARBA" id="ARBA00009779"/>
    </source>
</evidence>
<feature type="binding site" evidence="12">
    <location>
        <position position="108"/>
    </location>
    <ligand>
        <name>Zn(2+)</name>
        <dbReference type="ChEBI" id="CHEBI:29105"/>
        <note>catalytic</note>
    </ligand>
</feature>
<evidence type="ECO:0000313" key="14">
    <source>
        <dbReference type="EMBL" id="MBI3126359.1"/>
    </source>
</evidence>
<proteinExistence type="inferred from homology"/>
<evidence type="ECO:0000256" key="11">
    <source>
        <dbReference type="ARBA" id="ARBA00023136"/>
    </source>
</evidence>
<accession>A0A932HVC3</accession>
<keyword evidence="9 12" id="KW-1133">Transmembrane helix</keyword>
<keyword evidence="10 12" id="KW-0482">Metalloprotease</keyword>
<dbReference type="GO" id="GO:0006508">
    <property type="term" value="P:proteolysis"/>
    <property type="evidence" value="ECO:0007669"/>
    <property type="project" value="UniProtKB-KW"/>
</dbReference>
<evidence type="ECO:0000259" key="13">
    <source>
        <dbReference type="Pfam" id="PF01435"/>
    </source>
</evidence>
<organism evidence="14 15">
    <name type="scientific">Tectimicrobiota bacterium</name>
    <dbReference type="NCBI Taxonomy" id="2528274"/>
    <lineage>
        <taxon>Bacteria</taxon>
        <taxon>Pseudomonadati</taxon>
        <taxon>Nitrospinota/Tectimicrobiota group</taxon>
        <taxon>Candidatus Tectimicrobiota</taxon>
    </lineage>
</organism>
<keyword evidence="3 12" id="KW-1003">Cell membrane</keyword>
<feature type="binding site" evidence="12">
    <location>
        <position position="112"/>
    </location>
    <ligand>
        <name>Zn(2+)</name>
        <dbReference type="ChEBI" id="CHEBI:29105"/>
        <note>catalytic</note>
    </ligand>
</feature>
<dbReference type="GO" id="GO:0008270">
    <property type="term" value="F:zinc ion binding"/>
    <property type="evidence" value="ECO:0007669"/>
    <property type="project" value="UniProtKB-UniRule"/>
</dbReference>
<dbReference type="PANTHER" id="PTHR43221">
    <property type="entry name" value="PROTEASE HTPX"/>
    <property type="match status" value="1"/>
</dbReference>
<keyword evidence="5 12" id="KW-0812">Transmembrane</keyword>
<dbReference type="InterPro" id="IPR050083">
    <property type="entry name" value="HtpX_protease"/>
</dbReference>
<keyword evidence="7 12" id="KW-0378">Hydrolase</keyword>
<evidence type="ECO:0000256" key="1">
    <source>
        <dbReference type="ARBA" id="ARBA00004651"/>
    </source>
</evidence>
<dbReference type="Proteomes" id="UP000782312">
    <property type="component" value="Unassembled WGS sequence"/>
</dbReference>
<comment type="similarity">
    <text evidence="2 12">Belongs to the peptidase M48B family.</text>
</comment>
<evidence type="ECO:0000313" key="15">
    <source>
        <dbReference type="Proteomes" id="UP000782312"/>
    </source>
</evidence>
<dbReference type="EMBL" id="JACPUR010000002">
    <property type="protein sequence ID" value="MBI3126359.1"/>
    <property type="molecule type" value="Genomic_DNA"/>
</dbReference>
<reference evidence="14" key="1">
    <citation type="submission" date="2020-07" db="EMBL/GenBank/DDBJ databases">
        <title>Huge and variable diversity of episymbiotic CPR bacteria and DPANN archaea in groundwater ecosystems.</title>
        <authorList>
            <person name="He C.Y."/>
            <person name="Keren R."/>
            <person name="Whittaker M."/>
            <person name="Farag I.F."/>
            <person name="Doudna J."/>
            <person name="Cate J.H.D."/>
            <person name="Banfield J.F."/>
        </authorList>
    </citation>
    <scope>NUCLEOTIDE SEQUENCE</scope>
    <source>
        <strain evidence="14">NC_groundwater_763_Ag_S-0.2um_68_21</strain>
    </source>
</reference>
<keyword evidence="4 12" id="KW-0645">Protease</keyword>
<keyword evidence="11 12" id="KW-0472">Membrane</keyword>
<evidence type="ECO:0000256" key="4">
    <source>
        <dbReference type="ARBA" id="ARBA00022670"/>
    </source>
</evidence>
<evidence type="ECO:0000256" key="5">
    <source>
        <dbReference type="ARBA" id="ARBA00022692"/>
    </source>
</evidence>
<dbReference type="GO" id="GO:0005886">
    <property type="term" value="C:plasma membrane"/>
    <property type="evidence" value="ECO:0007669"/>
    <property type="project" value="UniProtKB-SubCell"/>
</dbReference>
<feature type="transmembrane region" description="Helical" evidence="12">
    <location>
        <begin position="118"/>
        <end position="144"/>
    </location>
</feature>
<evidence type="ECO:0000256" key="7">
    <source>
        <dbReference type="ARBA" id="ARBA00022801"/>
    </source>
</evidence>
<dbReference type="CDD" id="cd07336">
    <property type="entry name" value="M48B_HtpX_like"/>
    <property type="match status" value="1"/>
</dbReference>
<dbReference type="EC" id="3.4.24.-" evidence="12"/>
<evidence type="ECO:0000256" key="10">
    <source>
        <dbReference type="ARBA" id="ARBA00023049"/>
    </source>
</evidence>
<dbReference type="AlphaFoldDB" id="A0A932HVC3"/>
<feature type="transmembrane region" description="Helical" evidence="12">
    <location>
        <begin position="156"/>
        <end position="176"/>
    </location>
</feature>